<dbReference type="AlphaFoldDB" id="A0A0A9GER7"/>
<proteinExistence type="predicted"/>
<reference evidence="2" key="1">
    <citation type="submission" date="2014-09" db="EMBL/GenBank/DDBJ databases">
        <authorList>
            <person name="Magalhaes I.L.F."/>
            <person name="Oliveira U."/>
            <person name="Santos F.R."/>
            <person name="Vidigal T.H.D.A."/>
            <person name="Brescovit A.D."/>
            <person name="Santos A.J."/>
        </authorList>
    </citation>
    <scope>NUCLEOTIDE SEQUENCE</scope>
    <source>
        <tissue evidence="2">Shoot tissue taken approximately 20 cm above the soil surface</tissue>
    </source>
</reference>
<feature type="chain" id="PRO_5002047758" evidence="1">
    <location>
        <begin position="24"/>
        <end position="52"/>
    </location>
</feature>
<protein>
    <submittedName>
        <fullName evidence="2">Uncharacterized protein</fullName>
    </submittedName>
</protein>
<organism evidence="2">
    <name type="scientific">Arundo donax</name>
    <name type="common">Giant reed</name>
    <name type="synonym">Donax arundinaceus</name>
    <dbReference type="NCBI Taxonomy" id="35708"/>
    <lineage>
        <taxon>Eukaryota</taxon>
        <taxon>Viridiplantae</taxon>
        <taxon>Streptophyta</taxon>
        <taxon>Embryophyta</taxon>
        <taxon>Tracheophyta</taxon>
        <taxon>Spermatophyta</taxon>
        <taxon>Magnoliopsida</taxon>
        <taxon>Liliopsida</taxon>
        <taxon>Poales</taxon>
        <taxon>Poaceae</taxon>
        <taxon>PACMAD clade</taxon>
        <taxon>Arundinoideae</taxon>
        <taxon>Arundineae</taxon>
        <taxon>Arundo</taxon>
    </lineage>
</organism>
<sequence length="52" mass="6069">MGCFMYISFVLLLQHDLLPESRGPCFPAWISLPPELQEWFALANTRTSFEQH</sequence>
<dbReference type="EMBL" id="GBRH01178773">
    <property type="protein sequence ID" value="JAE19123.1"/>
    <property type="molecule type" value="Transcribed_RNA"/>
</dbReference>
<feature type="signal peptide" evidence="1">
    <location>
        <begin position="1"/>
        <end position="23"/>
    </location>
</feature>
<accession>A0A0A9GER7</accession>
<evidence type="ECO:0000256" key="1">
    <source>
        <dbReference type="SAM" id="SignalP"/>
    </source>
</evidence>
<evidence type="ECO:0000313" key="2">
    <source>
        <dbReference type="EMBL" id="JAE19123.1"/>
    </source>
</evidence>
<name>A0A0A9GER7_ARUDO</name>
<reference evidence="2" key="2">
    <citation type="journal article" date="2015" name="Data Brief">
        <title>Shoot transcriptome of the giant reed, Arundo donax.</title>
        <authorList>
            <person name="Barrero R.A."/>
            <person name="Guerrero F.D."/>
            <person name="Moolhuijzen P."/>
            <person name="Goolsby J.A."/>
            <person name="Tidwell J."/>
            <person name="Bellgard S.E."/>
            <person name="Bellgard M.I."/>
        </authorList>
    </citation>
    <scope>NUCLEOTIDE SEQUENCE</scope>
    <source>
        <tissue evidence="2">Shoot tissue taken approximately 20 cm above the soil surface</tissue>
    </source>
</reference>
<keyword evidence="1" id="KW-0732">Signal</keyword>